<evidence type="ECO:0000313" key="2">
    <source>
        <dbReference type="Proteomes" id="UP000515317"/>
    </source>
</evidence>
<evidence type="ECO:0000313" key="1">
    <source>
        <dbReference type="EMBL" id="BCJ91812.1"/>
    </source>
</evidence>
<accession>A0A6S6QX30</accession>
<dbReference type="Proteomes" id="UP000515317">
    <property type="component" value="Chromosome"/>
</dbReference>
<proteinExistence type="predicted"/>
<gene>
    <name evidence="1" type="ORF">IZ6_25470</name>
</gene>
<sequence>MKLPASIKIGPYVWKIQLRSKTWQKREGKFGFCRFDDFAMDIVDDLPPLFKAEIVHHEIGHAIWWTYNLDSREREERAIMSLSRGYIDLWADNPELLRWFAAQLPSS</sequence>
<name>A0A6S6QX30_9HYPH</name>
<dbReference type="RefSeq" id="WP_222875431.1">
    <property type="nucleotide sequence ID" value="NZ_AP023361.1"/>
</dbReference>
<protein>
    <submittedName>
        <fullName evidence="1">Uncharacterized protein</fullName>
    </submittedName>
</protein>
<organism evidence="1 2">
    <name type="scientific">Terrihabitans soli</name>
    <dbReference type="NCBI Taxonomy" id="708113"/>
    <lineage>
        <taxon>Bacteria</taxon>
        <taxon>Pseudomonadati</taxon>
        <taxon>Pseudomonadota</taxon>
        <taxon>Alphaproteobacteria</taxon>
        <taxon>Hyphomicrobiales</taxon>
        <taxon>Terrihabitans</taxon>
    </lineage>
</organism>
<keyword evidence="2" id="KW-1185">Reference proteome</keyword>
<reference evidence="1 2" key="1">
    <citation type="submission" date="2020-08" db="EMBL/GenBank/DDBJ databases">
        <title>Genome sequence of Rhizobiales bacterium strain IZ6.</title>
        <authorList>
            <person name="Nakai R."/>
            <person name="Naganuma T."/>
        </authorList>
    </citation>
    <scope>NUCLEOTIDE SEQUENCE [LARGE SCALE GENOMIC DNA]</scope>
    <source>
        <strain evidence="1 2">IZ6</strain>
    </source>
</reference>
<dbReference type="KEGG" id="tso:IZ6_25470"/>
<dbReference type="EMBL" id="AP023361">
    <property type="protein sequence ID" value="BCJ91812.1"/>
    <property type="molecule type" value="Genomic_DNA"/>
</dbReference>
<dbReference type="AlphaFoldDB" id="A0A6S6QX30"/>